<comment type="function">
    <text evidence="5">Involved in the post-translational conjugation of arginine to the N-terminal aspartate or glutamate of a protein. This arginylation is required for degradation of the protein via the ubiquitin pathway.</text>
</comment>
<dbReference type="GO" id="GO:0004057">
    <property type="term" value="F:arginyl-tRNA--protein transferase activity"/>
    <property type="evidence" value="ECO:0007669"/>
    <property type="project" value="UniProtKB-EC"/>
</dbReference>
<dbReference type="PANTHER" id="PTHR21367">
    <property type="entry name" value="ARGININE-TRNA-PROTEIN TRANSFERASE 1"/>
    <property type="match status" value="1"/>
</dbReference>
<comment type="similarity">
    <text evidence="1 5">Belongs to the R-transferase family.</text>
</comment>
<comment type="catalytic activity">
    <reaction evidence="5">
        <text>an N-terminal L-alpha-aminoacyl-[protein] + L-arginyl-tRNA(Arg) = an N-terminal L-arginyl-L-aminoacyl-[protein] + tRNA(Arg) + H(+)</text>
        <dbReference type="Rhea" id="RHEA:10208"/>
        <dbReference type="Rhea" id="RHEA-COMP:9658"/>
        <dbReference type="Rhea" id="RHEA-COMP:9673"/>
        <dbReference type="Rhea" id="RHEA-COMP:10636"/>
        <dbReference type="Rhea" id="RHEA-COMP:10638"/>
        <dbReference type="ChEBI" id="CHEBI:15378"/>
        <dbReference type="ChEBI" id="CHEBI:78442"/>
        <dbReference type="ChEBI" id="CHEBI:78513"/>
        <dbReference type="ChEBI" id="CHEBI:78597"/>
        <dbReference type="ChEBI" id="CHEBI:83562"/>
        <dbReference type="EC" id="2.3.2.8"/>
    </reaction>
</comment>
<reference evidence="9 10" key="1">
    <citation type="submission" date="2016-03" db="EMBL/GenBank/DDBJ databases">
        <title>Comparative genomics of Pseudogymnoascus destructans, the fungus causing white-nose syndrome of bats.</title>
        <authorList>
            <person name="Palmer J.M."/>
            <person name="Drees K.P."/>
            <person name="Foster J.T."/>
            <person name="Lindner D.L."/>
        </authorList>
    </citation>
    <scope>NUCLEOTIDE SEQUENCE [LARGE SCALE GENOMIC DNA]</scope>
    <source>
        <strain evidence="9 10">UAMH 10579</strain>
    </source>
</reference>
<dbReference type="InterPro" id="IPR007472">
    <property type="entry name" value="N-end_Aminoacyl_Trfase_C"/>
</dbReference>
<dbReference type="EMBL" id="KV460226">
    <property type="protein sequence ID" value="OBT96670.2"/>
    <property type="molecule type" value="Genomic_DNA"/>
</dbReference>
<dbReference type="InterPro" id="IPR017137">
    <property type="entry name" value="Arg-tRNA-P_Trfase_1_euk"/>
</dbReference>
<dbReference type="InterPro" id="IPR030700">
    <property type="entry name" value="N-end_Aminoacyl_Trfase"/>
</dbReference>
<gene>
    <name evidence="9" type="primary">ATE1</name>
    <name evidence="9" type="ORF">VE01_04202</name>
</gene>
<keyword evidence="10" id="KW-1185">Reference proteome</keyword>
<keyword evidence="3 5" id="KW-0833">Ubl conjugation pathway</keyword>
<dbReference type="Pfam" id="PF04376">
    <property type="entry name" value="ATE_N"/>
    <property type="match status" value="1"/>
</dbReference>
<organism evidence="9 10">
    <name type="scientific">Pseudogymnoascus verrucosus</name>
    <dbReference type="NCBI Taxonomy" id="342668"/>
    <lineage>
        <taxon>Eukaryota</taxon>
        <taxon>Fungi</taxon>
        <taxon>Dikarya</taxon>
        <taxon>Ascomycota</taxon>
        <taxon>Pezizomycotina</taxon>
        <taxon>Leotiomycetes</taxon>
        <taxon>Thelebolales</taxon>
        <taxon>Thelebolaceae</taxon>
        <taxon>Pseudogymnoascus</taxon>
    </lineage>
</organism>
<dbReference type="InterPro" id="IPR007471">
    <property type="entry name" value="N-end_Aminoacyl_Trfase_N"/>
</dbReference>
<evidence type="ECO:0000256" key="1">
    <source>
        <dbReference type="ARBA" id="ARBA00009991"/>
    </source>
</evidence>
<dbReference type="SUPFAM" id="SSF55729">
    <property type="entry name" value="Acyl-CoA N-acyltransferases (Nat)"/>
    <property type="match status" value="1"/>
</dbReference>
<protein>
    <recommendedName>
        <fullName evidence="5">Arginyl-tRNA--protein transferase 1</fullName>
        <shortName evidence="5">Arginyltransferase 1</shortName>
        <shortName evidence="5">R-transferase 1</shortName>
        <ecNumber evidence="5">2.3.2.8</ecNumber>
    </recommendedName>
    <alternativeName>
        <fullName evidence="5">Arginine-tRNA--protein transferase 1</fullName>
    </alternativeName>
</protein>
<name>A0A1B8GLF4_9PEZI</name>
<dbReference type="InterPro" id="IPR016181">
    <property type="entry name" value="Acyl_CoA_acyltransferase"/>
</dbReference>
<dbReference type="RefSeq" id="XP_059319707.1">
    <property type="nucleotide sequence ID" value="XM_059463596.1"/>
</dbReference>
<evidence type="ECO:0000313" key="10">
    <source>
        <dbReference type="Proteomes" id="UP000091956"/>
    </source>
</evidence>
<dbReference type="EC" id="2.3.2.8" evidence="5"/>
<evidence type="ECO:0000259" key="7">
    <source>
        <dbReference type="Pfam" id="PF04376"/>
    </source>
</evidence>
<keyword evidence="2 5" id="KW-0808">Transferase</keyword>
<feature type="domain" description="N-end aminoacyl transferase N-terminal" evidence="7">
    <location>
        <begin position="28"/>
        <end position="109"/>
    </location>
</feature>
<feature type="region of interest" description="Disordered" evidence="6">
    <location>
        <begin position="347"/>
        <end position="379"/>
    </location>
</feature>
<evidence type="ECO:0000256" key="3">
    <source>
        <dbReference type="ARBA" id="ARBA00022786"/>
    </source>
</evidence>
<dbReference type="AlphaFoldDB" id="A0A1B8GLF4"/>
<evidence type="ECO:0000259" key="8">
    <source>
        <dbReference type="Pfam" id="PF04377"/>
    </source>
</evidence>
<dbReference type="PIRSF" id="PIRSF037207">
    <property type="entry name" value="ATE1_euk"/>
    <property type="match status" value="1"/>
</dbReference>
<dbReference type="STRING" id="342668.A0A1B8GLF4"/>
<evidence type="ECO:0000256" key="6">
    <source>
        <dbReference type="SAM" id="MobiDB-lite"/>
    </source>
</evidence>
<evidence type="ECO:0000256" key="5">
    <source>
        <dbReference type="PIRNR" id="PIRNR037207"/>
    </source>
</evidence>
<dbReference type="Proteomes" id="UP000091956">
    <property type="component" value="Unassembled WGS sequence"/>
</dbReference>
<evidence type="ECO:0000256" key="4">
    <source>
        <dbReference type="ARBA" id="ARBA00023315"/>
    </source>
</evidence>
<evidence type="ECO:0000313" key="9">
    <source>
        <dbReference type="EMBL" id="OBT96670.2"/>
    </source>
</evidence>
<feature type="domain" description="N-end rule aminoacyl transferase C-terminal" evidence="8">
    <location>
        <begin position="181"/>
        <end position="316"/>
    </location>
</feature>
<evidence type="ECO:0000256" key="2">
    <source>
        <dbReference type="ARBA" id="ARBA00022679"/>
    </source>
</evidence>
<keyword evidence="4 5" id="KW-0012">Acyltransferase</keyword>
<sequence>MSSPTNSNSSTTTIVPDAVLGPIGYHAHSCGYCKSKAERRSSSRGSSGSPSYYASSKYLTPKFYEDLICRGWRRSGTLLYKPDLRNACCPHYTLRLDAPAFKATKDQRQAQNRFNHYILGDEYIKETAKLHPKSKAEAARYKQTFDLCERVHESELSYLQEPTKPAHEFAVTLDPDTFTEEKYLLYENYQRIVHKEGPDDISRHGFRNFLCSSKIKRSTTIVDGKEKKLGSYHQCYRLDGRLVAIGVLDLLPNAISAVYFMYHEDLHTWSPGKLSALRETALAIEQGCRWYMMGFYIHGCTKMKYKADYHPQYILDPEKYTWDLLDDDLKLRMDARRYVSLSSEKARGIPAPTKEEAEAAAASRSPPPTNDGDDLNLLSQNMPGALTADELEAFDLGSLLRPYGRGAVIRFSDIDGWEGYPEPGDGRTDGEPVIKQALGDLVAVVGTELAGRLVVDFAQR</sequence>
<dbReference type="Pfam" id="PF04377">
    <property type="entry name" value="ATE_C"/>
    <property type="match status" value="1"/>
</dbReference>
<accession>A0A1B8GLF4</accession>
<dbReference type="PANTHER" id="PTHR21367:SF1">
    <property type="entry name" value="ARGINYL-TRNA--PROTEIN TRANSFERASE 1"/>
    <property type="match status" value="1"/>
</dbReference>
<proteinExistence type="inferred from homology"/>
<reference evidence="10" key="2">
    <citation type="journal article" date="2018" name="Nat. Commun.">
        <title>Extreme sensitivity to ultraviolet light in the fungal pathogen causing white-nose syndrome of bats.</title>
        <authorList>
            <person name="Palmer J.M."/>
            <person name="Drees K.P."/>
            <person name="Foster J.T."/>
            <person name="Lindner D.L."/>
        </authorList>
    </citation>
    <scope>NUCLEOTIDE SEQUENCE [LARGE SCALE GENOMIC DNA]</scope>
    <source>
        <strain evidence="10">UAMH 10579</strain>
    </source>
</reference>
<dbReference type="GO" id="GO:0005737">
    <property type="term" value="C:cytoplasm"/>
    <property type="evidence" value="ECO:0007669"/>
    <property type="project" value="TreeGrafter"/>
</dbReference>
<dbReference type="GeneID" id="28837588"/>